<dbReference type="PROSITE" id="PS00061">
    <property type="entry name" value="ADH_SHORT"/>
    <property type="match status" value="1"/>
</dbReference>
<comment type="caution">
    <text evidence="5">The sequence shown here is derived from an EMBL/GenBank/DDBJ whole genome shotgun (WGS) entry which is preliminary data.</text>
</comment>
<accession>A0A8J3N6L9</accession>
<dbReference type="InterPro" id="IPR011051">
    <property type="entry name" value="RmlC_Cupin_sf"/>
</dbReference>
<dbReference type="SUPFAM" id="SSF51735">
    <property type="entry name" value="NAD(P)-binding Rossmann-fold domains"/>
    <property type="match status" value="1"/>
</dbReference>
<dbReference type="EMBL" id="BNJK01000001">
    <property type="protein sequence ID" value="GHO97555.1"/>
    <property type="molecule type" value="Genomic_DNA"/>
</dbReference>
<name>A0A8J3N6L9_9CHLR</name>
<dbReference type="Pfam" id="PF00106">
    <property type="entry name" value="adh_short"/>
    <property type="match status" value="1"/>
</dbReference>
<dbReference type="Gene3D" id="2.60.120.10">
    <property type="entry name" value="Jelly Rolls"/>
    <property type="match status" value="1"/>
</dbReference>
<dbReference type="CDD" id="cd05233">
    <property type="entry name" value="SDR_c"/>
    <property type="match status" value="1"/>
</dbReference>
<dbReference type="InterPro" id="IPR013096">
    <property type="entry name" value="Cupin_2"/>
</dbReference>
<dbReference type="AlphaFoldDB" id="A0A8J3N6L9"/>
<dbReference type="Gene3D" id="3.40.50.720">
    <property type="entry name" value="NAD(P)-binding Rossmann-like Domain"/>
    <property type="match status" value="1"/>
</dbReference>
<dbReference type="PRINTS" id="PR00080">
    <property type="entry name" value="SDRFAMILY"/>
</dbReference>
<dbReference type="GO" id="GO:0016491">
    <property type="term" value="F:oxidoreductase activity"/>
    <property type="evidence" value="ECO:0007669"/>
    <property type="project" value="UniProtKB-KW"/>
</dbReference>
<gene>
    <name evidence="5" type="ORF">KSF_076030</name>
</gene>
<dbReference type="PANTHER" id="PTHR43115:SF4">
    <property type="entry name" value="DEHYDROGENASE_REDUCTASE SDR FAMILY MEMBER 11"/>
    <property type="match status" value="1"/>
</dbReference>
<evidence type="ECO:0000256" key="1">
    <source>
        <dbReference type="ARBA" id="ARBA00006484"/>
    </source>
</evidence>
<dbReference type="InterPro" id="IPR014710">
    <property type="entry name" value="RmlC-like_jellyroll"/>
</dbReference>
<dbReference type="InterPro" id="IPR036291">
    <property type="entry name" value="NAD(P)-bd_dom_sf"/>
</dbReference>
<dbReference type="PANTHER" id="PTHR43115">
    <property type="entry name" value="DEHYDROGENASE/REDUCTASE SDR FAMILY MEMBER 11"/>
    <property type="match status" value="1"/>
</dbReference>
<proteinExistence type="inferred from homology"/>
<keyword evidence="6" id="KW-1185">Reference proteome</keyword>
<organism evidence="5 6">
    <name type="scientific">Reticulibacter mediterranei</name>
    <dbReference type="NCBI Taxonomy" id="2778369"/>
    <lineage>
        <taxon>Bacteria</taxon>
        <taxon>Bacillati</taxon>
        <taxon>Chloroflexota</taxon>
        <taxon>Ktedonobacteria</taxon>
        <taxon>Ktedonobacterales</taxon>
        <taxon>Reticulibacteraceae</taxon>
        <taxon>Reticulibacter</taxon>
    </lineage>
</organism>
<comment type="similarity">
    <text evidence="1 3">Belongs to the short-chain dehydrogenases/reductases (SDR) family.</text>
</comment>
<evidence type="ECO:0000256" key="2">
    <source>
        <dbReference type="ARBA" id="ARBA00023002"/>
    </source>
</evidence>
<evidence type="ECO:0000259" key="4">
    <source>
        <dbReference type="Pfam" id="PF07883"/>
    </source>
</evidence>
<protein>
    <recommendedName>
        <fullName evidence="4">Cupin type-2 domain-containing protein</fullName>
    </recommendedName>
</protein>
<dbReference type="Pfam" id="PF07883">
    <property type="entry name" value="Cupin_2"/>
    <property type="match status" value="1"/>
</dbReference>
<dbReference type="SUPFAM" id="SSF51182">
    <property type="entry name" value="RmlC-like cupins"/>
    <property type="match status" value="1"/>
</dbReference>
<keyword evidence="2" id="KW-0560">Oxidoreductase</keyword>
<dbReference type="InterPro" id="IPR002347">
    <property type="entry name" value="SDR_fam"/>
</dbReference>
<evidence type="ECO:0000256" key="3">
    <source>
        <dbReference type="RuleBase" id="RU000363"/>
    </source>
</evidence>
<evidence type="ECO:0000313" key="6">
    <source>
        <dbReference type="Proteomes" id="UP000597444"/>
    </source>
</evidence>
<evidence type="ECO:0000313" key="5">
    <source>
        <dbReference type="EMBL" id="GHO97555.1"/>
    </source>
</evidence>
<dbReference type="RefSeq" id="WP_220208092.1">
    <property type="nucleotide sequence ID" value="NZ_BNJK01000001.1"/>
</dbReference>
<dbReference type="Proteomes" id="UP000597444">
    <property type="component" value="Unassembled WGS sequence"/>
</dbReference>
<feature type="domain" description="Cupin type-2" evidence="4">
    <location>
        <begin position="44"/>
        <end position="110"/>
    </location>
</feature>
<dbReference type="PRINTS" id="PR00081">
    <property type="entry name" value="GDHRDH"/>
</dbReference>
<dbReference type="InterPro" id="IPR020904">
    <property type="entry name" value="Sc_DH/Rdtase_CS"/>
</dbReference>
<reference evidence="5" key="1">
    <citation type="submission" date="2020-10" db="EMBL/GenBank/DDBJ databases">
        <title>Taxonomic study of unclassified bacteria belonging to the class Ktedonobacteria.</title>
        <authorList>
            <person name="Yabe S."/>
            <person name="Wang C.M."/>
            <person name="Zheng Y."/>
            <person name="Sakai Y."/>
            <person name="Cavaletti L."/>
            <person name="Monciardini P."/>
            <person name="Donadio S."/>
        </authorList>
    </citation>
    <scope>NUCLEOTIDE SEQUENCE</scope>
    <source>
        <strain evidence="5">ID150040</strain>
    </source>
</reference>
<sequence>MTEQVTNPILRAFEQGERVFLSETWYQVWKTTGETTNGVVDTWFEVVPPAAGPPEHLHAHFDECFWIVKGTFLIKVAGTTSKASEGAWIFVPRGIAHAFRNVGTENGQLLILALPAGRMRQYFEEASALLRSQPVDQQALQRVNERYGVIEVGPPPEGGSVVYHRLDVTELEQVQEIIQLALSQFGRLDVVVNNAGVMPLSPLAALKIDEWNHMIDVNIRGVLHGIAAGLPIMTEQGFGQFVNIASTAAYSASPTTAVYSATKYAVRAISEALRREVGQQNIRVTLVSPGVTESELAENISDEATKHYVVNVYRRQIIPASAIARAIAYAIAQPDDVDVNELVIGPTAHIS</sequence>